<evidence type="ECO:0000256" key="8">
    <source>
        <dbReference type="PIRSR" id="PIRSR600715-1"/>
    </source>
</evidence>
<name>A0A9D0ZAD6_9FIRM</name>
<keyword evidence="5 6" id="KW-0472">Membrane</keyword>
<keyword evidence="6" id="KW-0132">Cell division</keyword>
<keyword evidence="6" id="KW-0573">Peptidoglycan synthesis</keyword>
<gene>
    <name evidence="6" type="primary">mraY</name>
    <name evidence="9" type="ORF">IAB73_07780</name>
</gene>
<keyword evidence="6 8" id="KW-0460">Magnesium</keyword>
<dbReference type="InterPro" id="IPR003524">
    <property type="entry name" value="PNAcMuramoyl-5peptid_Trfase"/>
</dbReference>
<dbReference type="GO" id="GO:0008360">
    <property type="term" value="P:regulation of cell shape"/>
    <property type="evidence" value="ECO:0007669"/>
    <property type="project" value="UniProtKB-KW"/>
</dbReference>
<accession>A0A9D0ZAD6</accession>
<dbReference type="PANTHER" id="PTHR22926:SF5">
    <property type="entry name" value="PHOSPHO-N-ACETYLMURAMOYL-PENTAPEPTIDE-TRANSFERASE HOMOLOG"/>
    <property type="match status" value="1"/>
</dbReference>
<feature type="binding site" evidence="8">
    <location>
        <position position="171"/>
    </location>
    <ligand>
        <name>Mg(2+)</name>
        <dbReference type="ChEBI" id="CHEBI:18420"/>
    </ligand>
</feature>
<protein>
    <recommendedName>
        <fullName evidence="6 7">Phospho-N-acetylmuramoyl-pentapeptide-transferase</fullName>
        <ecNumber evidence="6 7">2.7.8.13</ecNumber>
    </recommendedName>
    <alternativeName>
        <fullName evidence="6">UDP-MurNAc-pentapeptide phosphotransferase</fullName>
    </alternativeName>
</protein>
<feature type="transmembrane region" description="Helical" evidence="6">
    <location>
        <begin position="185"/>
        <end position="204"/>
    </location>
</feature>
<feature type="transmembrane region" description="Helical" evidence="6">
    <location>
        <begin position="116"/>
        <end position="134"/>
    </location>
</feature>
<dbReference type="GO" id="GO:0005886">
    <property type="term" value="C:plasma membrane"/>
    <property type="evidence" value="ECO:0007669"/>
    <property type="project" value="UniProtKB-SubCell"/>
</dbReference>
<comment type="pathway">
    <text evidence="6">Cell wall biogenesis; peptidoglycan biosynthesis.</text>
</comment>
<comment type="similarity">
    <text evidence="6">Belongs to the glycosyltransferase 4 family. MraY subfamily.</text>
</comment>
<feature type="transmembrane region" description="Helical" evidence="6">
    <location>
        <begin position="6"/>
        <end position="26"/>
    </location>
</feature>
<dbReference type="AlphaFoldDB" id="A0A9D0ZAD6"/>
<dbReference type="PANTHER" id="PTHR22926">
    <property type="entry name" value="PHOSPHO-N-ACETYLMURAMOYL-PENTAPEPTIDE-TRANSFERASE"/>
    <property type="match status" value="1"/>
</dbReference>
<keyword evidence="6 8" id="KW-0479">Metal-binding</keyword>
<comment type="catalytic activity">
    <reaction evidence="6">
        <text>UDP-N-acetyl-alpha-D-muramoyl-L-alanyl-gamma-D-glutamyl-meso-2,6-diaminopimeloyl-D-alanyl-D-alanine + di-trans,octa-cis-undecaprenyl phosphate = di-trans,octa-cis-undecaprenyl diphospho-N-acetyl-alpha-D-muramoyl-L-alanyl-D-glutamyl-meso-2,6-diaminopimeloyl-D-alanyl-D-alanine + UMP</text>
        <dbReference type="Rhea" id="RHEA:28386"/>
        <dbReference type="ChEBI" id="CHEBI:57865"/>
        <dbReference type="ChEBI" id="CHEBI:60392"/>
        <dbReference type="ChEBI" id="CHEBI:61386"/>
        <dbReference type="ChEBI" id="CHEBI:61387"/>
        <dbReference type="EC" id="2.7.8.13"/>
    </reaction>
</comment>
<evidence type="ECO:0000256" key="6">
    <source>
        <dbReference type="HAMAP-Rule" id="MF_00038"/>
    </source>
</evidence>
<comment type="subcellular location">
    <subcellularLocation>
        <location evidence="6">Cell membrane</location>
        <topology evidence="6">Multi-pass membrane protein</topology>
    </subcellularLocation>
    <subcellularLocation>
        <location evidence="1">Membrane</location>
        <topology evidence="1">Multi-pass membrane protein</topology>
    </subcellularLocation>
</comment>
<reference evidence="9" key="2">
    <citation type="journal article" date="2021" name="PeerJ">
        <title>Extensive microbial diversity within the chicken gut microbiome revealed by metagenomics and culture.</title>
        <authorList>
            <person name="Gilroy R."/>
            <person name="Ravi A."/>
            <person name="Getino M."/>
            <person name="Pursley I."/>
            <person name="Horton D.L."/>
            <person name="Alikhan N.F."/>
            <person name="Baker D."/>
            <person name="Gharbi K."/>
            <person name="Hall N."/>
            <person name="Watson M."/>
            <person name="Adriaenssens E.M."/>
            <person name="Foster-Nyarko E."/>
            <person name="Jarju S."/>
            <person name="Secka A."/>
            <person name="Antonio M."/>
            <person name="Oren A."/>
            <person name="Chaudhuri R.R."/>
            <person name="La Ragione R."/>
            <person name="Hildebrand F."/>
            <person name="Pallen M.J."/>
        </authorList>
    </citation>
    <scope>NUCLEOTIDE SEQUENCE</scope>
    <source>
        <strain evidence="9">ChiSxjej2B14-6234</strain>
    </source>
</reference>
<dbReference type="EC" id="2.7.8.13" evidence="6 7"/>
<feature type="transmembrane region" description="Helical" evidence="6">
    <location>
        <begin position="210"/>
        <end position="230"/>
    </location>
</feature>
<feature type="transmembrane region" description="Helical" evidence="6">
    <location>
        <begin position="313"/>
        <end position="332"/>
    </location>
</feature>
<evidence type="ECO:0000256" key="7">
    <source>
        <dbReference type="NCBIfam" id="TIGR00445"/>
    </source>
</evidence>
<comment type="cofactor">
    <cofactor evidence="6 8">
        <name>Mg(2+)</name>
        <dbReference type="ChEBI" id="CHEBI:18420"/>
    </cofactor>
</comment>
<dbReference type="EMBL" id="DVFJ01000028">
    <property type="protein sequence ID" value="HIQ72087.1"/>
    <property type="molecule type" value="Genomic_DNA"/>
</dbReference>
<evidence type="ECO:0000313" key="10">
    <source>
        <dbReference type="Proteomes" id="UP000886887"/>
    </source>
</evidence>
<evidence type="ECO:0000256" key="3">
    <source>
        <dbReference type="ARBA" id="ARBA00022692"/>
    </source>
</evidence>
<dbReference type="GO" id="GO:0046872">
    <property type="term" value="F:metal ion binding"/>
    <property type="evidence" value="ECO:0007669"/>
    <property type="project" value="UniProtKB-KW"/>
</dbReference>
<proteinExistence type="inferred from homology"/>
<organism evidence="9 10">
    <name type="scientific">Candidatus Onthenecus intestinigallinarum</name>
    <dbReference type="NCBI Taxonomy" id="2840875"/>
    <lineage>
        <taxon>Bacteria</taxon>
        <taxon>Bacillati</taxon>
        <taxon>Bacillota</taxon>
        <taxon>Clostridia</taxon>
        <taxon>Eubacteriales</taxon>
        <taxon>Candidatus Onthenecus</taxon>
    </lineage>
</organism>
<feature type="transmembrane region" description="Helical" evidence="6">
    <location>
        <begin position="237"/>
        <end position="257"/>
    </location>
</feature>
<keyword evidence="6" id="KW-0133">Cell shape</keyword>
<dbReference type="Pfam" id="PF00953">
    <property type="entry name" value="Glycos_transf_4"/>
    <property type="match status" value="1"/>
</dbReference>
<dbReference type="NCBIfam" id="TIGR00445">
    <property type="entry name" value="mraY"/>
    <property type="match status" value="1"/>
</dbReference>
<dbReference type="Proteomes" id="UP000886887">
    <property type="component" value="Unassembled WGS sequence"/>
</dbReference>
<evidence type="ECO:0000256" key="2">
    <source>
        <dbReference type="ARBA" id="ARBA00022679"/>
    </source>
</evidence>
<feature type="binding site" evidence="8">
    <location>
        <position position="241"/>
    </location>
    <ligand>
        <name>Mg(2+)</name>
        <dbReference type="ChEBI" id="CHEBI:18420"/>
    </ligand>
</feature>
<dbReference type="HAMAP" id="MF_00038">
    <property type="entry name" value="MraY"/>
    <property type="match status" value="1"/>
</dbReference>
<sequence length="333" mass="35416">MQRMIWAVLAAFLLSLAVGPVMLPALKRLKFGQNIYELAPKSHQKKQGVPTMGGLMIALVTLVVALALHTGGFDVKTDMMLAVLLLALGNLCIGFADDMTKIRRGKNGGLTPSQKMICQALLAAAFSAYCYFHPLVGDHIIVPFLGVEWDLGVFYIPAAMFVIVGTTNSANLLDGLDGLLGSVALVDMATLGLLALFAAAAVSGMDATNLGNLAVLCCALAGACMGFLRFNIYPARLFMGDTGSMFIGGAVVGAALLLRLPLLLVLIAFCMLISSLSDIIQITYFKLTHGKRVFKMAPIHHHFELCGIPEPKIVTMYTLVTVALCLLAILSVA</sequence>
<evidence type="ECO:0000256" key="4">
    <source>
        <dbReference type="ARBA" id="ARBA00022989"/>
    </source>
</evidence>
<feature type="transmembrane region" description="Helical" evidence="6">
    <location>
        <begin position="47"/>
        <end position="67"/>
    </location>
</feature>
<comment type="function">
    <text evidence="6">Catalyzes the initial step of the lipid cycle reactions in the biosynthesis of the cell wall peptidoglycan: transfers peptidoglycan precursor phospho-MurNAc-pentapeptide from UDP-MurNAc-pentapeptide onto the lipid carrier undecaprenyl phosphate, yielding undecaprenyl-pyrophosphoryl-MurNAc-pentapeptide, known as lipid I.</text>
</comment>
<dbReference type="CDD" id="cd06852">
    <property type="entry name" value="GT_MraY"/>
    <property type="match status" value="1"/>
</dbReference>
<keyword evidence="6" id="KW-0961">Cell wall biogenesis/degradation</keyword>
<feature type="transmembrane region" description="Helical" evidence="6">
    <location>
        <begin position="79"/>
        <end position="96"/>
    </location>
</feature>
<dbReference type="InterPro" id="IPR000715">
    <property type="entry name" value="Glycosyl_transferase_4"/>
</dbReference>
<dbReference type="GO" id="GO:0051301">
    <property type="term" value="P:cell division"/>
    <property type="evidence" value="ECO:0007669"/>
    <property type="project" value="UniProtKB-KW"/>
</dbReference>
<dbReference type="GO" id="GO:0008963">
    <property type="term" value="F:phospho-N-acetylmuramoyl-pentapeptide-transferase activity"/>
    <property type="evidence" value="ECO:0007669"/>
    <property type="project" value="UniProtKB-UniRule"/>
</dbReference>
<keyword evidence="3 6" id="KW-0812">Transmembrane</keyword>
<evidence type="ECO:0000256" key="5">
    <source>
        <dbReference type="ARBA" id="ARBA00023136"/>
    </source>
</evidence>
<reference evidence="9" key="1">
    <citation type="submission" date="2020-10" db="EMBL/GenBank/DDBJ databases">
        <authorList>
            <person name="Gilroy R."/>
        </authorList>
    </citation>
    <scope>NUCLEOTIDE SEQUENCE</scope>
    <source>
        <strain evidence="9">ChiSxjej2B14-6234</strain>
    </source>
</reference>
<keyword evidence="2 6" id="KW-0808">Transferase</keyword>
<keyword evidence="6" id="KW-1003">Cell membrane</keyword>
<keyword evidence="6" id="KW-0131">Cell cycle</keyword>
<evidence type="ECO:0000256" key="1">
    <source>
        <dbReference type="ARBA" id="ARBA00004141"/>
    </source>
</evidence>
<dbReference type="GO" id="GO:0071555">
    <property type="term" value="P:cell wall organization"/>
    <property type="evidence" value="ECO:0007669"/>
    <property type="project" value="UniProtKB-KW"/>
</dbReference>
<evidence type="ECO:0000313" key="9">
    <source>
        <dbReference type="EMBL" id="HIQ72087.1"/>
    </source>
</evidence>
<keyword evidence="4 6" id="KW-1133">Transmembrane helix</keyword>
<dbReference type="GO" id="GO:0009252">
    <property type="term" value="P:peptidoglycan biosynthetic process"/>
    <property type="evidence" value="ECO:0007669"/>
    <property type="project" value="UniProtKB-UniRule"/>
</dbReference>
<comment type="caution">
    <text evidence="9">The sequence shown here is derived from an EMBL/GenBank/DDBJ whole genome shotgun (WGS) entry which is preliminary data.</text>
</comment>
<feature type="transmembrane region" description="Helical" evidence="6">
    <location>
        <begin position="154"/>
        <end position="173"/>
    </location>
</feature>